<accession>A0A166Y3V3</accession>
<keyword evidence="2" id="KW-1133">Transmembrane helix</keyword>
<evidence type="ECO:0000313" key="6">
    <source>
        <dbReference type="Proteomes" id="UP000317257"/>
    </source>
</evidence>
<dbReference type="OrthoDB" id="4940902at2759"/>
<proteinExistence type="predicted"/>
<evidence type="ECO:0000256" key="1">
    <source>
        <dbReference type="SAM" id="MobiDB-lite"/>
    </source>
</evidence>
<dbReference type="AlphaFoldDB" id="A0A166Y3V3"/>
<dbReference type="EMBL" id="SBHS01000045">
    <property type="protein sequence ID" value="TWU71411.1"/>
    <property type="molecule type" value="Genomic_DNA"/>
</dbReference>
<comment type="caution">
    <text evidence="3">The sequence shown here is derived from an EMBL/GenBank/DDBJ whole genome shotgun (WGS) entry which is preliminary data.</text>
</comment>
<keyword evidence="2" id="KW-0472">Membrane</keyword>
<feature type="transmembrane region" description="Helical" evidence="2">
    <location>
        <begin position="146"/>
        <end position="164"/>
    </location>
</feature>
<sequence length="265" mass="29130">MACFWDSGRWPLLRVLCWLRYGQYALNTIIIAISASLLASLMVADARVGASLTVSIAVASLTLIVTAVQHFLGTRLAGHRRKGCLIFFIFFDLLCLLLQMPLIAVLSTAGLPSNCHGVATGADPAIFGPSGDDLVQSHCAVPNTTFWFSIFLLISYLSTIGLIIRQITTVSREMKQLRLEDKEHASNERIAAIVATHQTPRTWNRSRLNQVETIDLRDVRDIHSRDSERTAVPPSVGSTAGDDGDDPPPYTPDQVRDMATSLRKN</sequence>
<accession>A0A5C6G561</accession>
<keyword evidence="5" id="KW-1185">Reference proteome</keyword>
<reference evidence="6" key="2">
    <citation type="submission" date="2018-12" db="EMBL/GenBank/DDBJ databases">
        <title>The complete genome of Metarhizium rileyi, a key fungal pathogen of Lepidoptera.</title>
        <authorList>
            <person name="Binneck E."/>
            <person name="Lastra C.C.L."/>
            <person name="Sosa-Gomez D.R."/>
        </authorList>
    </citation>
    <scope>NUCLEOTIDE SEQUENCE [LARGE SCALE GENOMIC DNA]</scope>
    <source>
        <strain evidence="6">Cep018-CH2</strain>
    </source>
</reference>
<protein>
    <submittedName>
        <fullName evidence="3">Uncharacterized protein</fullName>
    </submittedName>
</protein>
<evidence type="ECO:0000256" key="2">
    <source>
        <dbReference type="SAM" id="Phobius"/>
    </source>
</evidence>
<dbReference type="Proteomes" id="UP000243498">
    <property type="component" value="Unassembled WGS sequence"/>
</dbReference>
<evidence type="ECO:0000313" key="3">
    <source>
        <dbReference type="EMBL" id="OAA36498.1"/>
    </source>
</evidence>
<feature type="transmembrane region" description="Helical" evidence="2">
    <location>
        <begin position="50"/>
        <end position="72"/>
    </location>
</feature>
<keyword evidence="2" id="KW-0812">Transmembrane</keyword>
<feature type="transmembrane region" description="Helical" evidence="2">
    <location>
        <begin position="84"/>
        <end position="104"/>
    </location>
</feature>
<evidence type="ECO:0000313" key="4">
    <source>
        <dbReference type="EMBL" id="TWU71411.1"/>
    </source>
</evidence>
<dbReference type="EMBL" id="AZHC01000035">
    <property type="protein sequence ID" value="OAA36498.1"/>
    <property type="molecule type" value="Genomic_DNA"/>
</dbReference>
<reference evidence="4" key="3">
    <citation type="journal article" date="2019" name="Microbiol. Resour. Announc.">
        <title>Genome Sequence of Metarhizium rileyi, a Microbial Control Agent for Lepidoptera.</title>
        <authorList>
            <person name="Binneck E."/>
            <person name="Lastra C.C.L."/>
            <person name="Sosa-Gomez D.R."/>
        </authorList>
    </citation>
    <scope>NUCLEOTIDE SEQUENCE</scope>
    <source>
        <strain evidence="4">Cep018-CH2</strain>
    </source>
</reference>
<feature type="region of interest" description="Disordered" evidence="1">
    <location>
        <begin position="222"/>
        <end position="265"/>
    </location>
</feature>
<name>A0A166Y3V3_METRR</name>
<feature type="transmembrane region" description="Helical" evidence="2">
    <location>
        <begin position="24"/>
        <end position="44"/>
    </location>
</feature>
<dbReference type="OMA" id="YMSARPA"/>
<dbReference type="Proteomes" id="UP000317257">
    <property type="component" value="Unassembled WGS sequence"/>
</dbReference>
<evidence type="ECO:0000313" key="5">
    <source>
        <dbReference type="Proteomes" id="UP000243498"/>
    </source>
</evidence>
<reference evidence="3 5" key="1">
    <citation type="journal article" date="2016" name="Genome Biol. Evol.">
        <title>Divergent and convergent evolution of fungal pathogenicity.</title>
        <authorList>
            <person name="Shang Y."/>
            <person name="Xiao G."/>
            <person name="Zheng P."/>
            <person name="Cen K."/>
            <person name="Zhan S."/>
            <person name="Wang C."/>
        </authorList>
    </citation>
    <scope>NUCLEOTIDE SEQUENCE [LARGE SCALE GENOMIC DNA]</scope>
    <source>
        <strain evidence="3 5">RCEF 4871</strain>
    </source>
</reference>
<gene>
    <name evidence="4" type="ORF">ED733_000841</name>
    <name evidence="3" type="ORF">NOR_07577</name>
</gene>
<organism evidence="3 5">
    <name type="scientific">Metarhizium rileyi (strain RCEF 4871)</name>
    <name type="common">Nomuraea rileyi</name>
    <dbReference type="NCBI Taxonomy" id="1649241"/>
    <lineage>
        <taxon>Eukaryota</taxon>
        <taxon>Fungi</taxon>
        <taxon>Dikarya</taxon>
        <taxon>Ascomycota</taxon>
        <taxon>Pezizomycotina</taxon>
        <taxon>Sordariomycetes</taxon>
        <taxon>Hypocreomycetidae</taxon>
        <taxon>Hypocreales</taxon>
        <taxon>Clavicipitaceae</taxon>
        <taxon>Metarhizium</taxon>
    </lineage>
</organism>